<evidence type="ECO:0000256" key="4">
    <source>
        <dbReference type="ARBA" id="ARBA00022475"/>
    </source>
</evidence>
<dbReference type="PROSITE" id="PS50283">
    <property type="entry name" value="NA_SOLUT_SYMP_3"/>
    <property type="match status" value="1"/>
</dbReference>
<dbReference type="InterPro" id="IPR001734">
    <property type="entry name" value="Na/solute_symporter"/>
</dbReference>
<keyword evidence="8" id="KW-0915">Sodium</keyword>
<feature type="transmembrane region" description="Helical" evidence="14">
    <location>
        <begin position="421"/>
        <end position="440"/>
    </location>
</feature>
<dbReference type="Proteomes" id="UP000306980">
    <property type="component" value="Unassembled WGS sequence"/>
</dbReference>
<dbReference type="GO" id="GO:0006814">
    <property type="term" value="P:sodium ion transport"/>
    <property type="evidence" value="ECO:0007669"/>
    <property type="project" value="UniProtKB-KW"/>
</dbReference>
<dbReference type="RefSeq" id="WP_138604121.1">
    <property type="nucleotide sequence ID" value="NZ_VCIA01000001.1"/>
</dbReference>
<sequence>MGTSMAVWGIGVYFTLALVVAILSRRGNRSNMAGFFLGGRSMNGILSALSYSATTFSAFMMVGLAGLTYQGGVGALGFEIVYFTGVSLVALFGPRFWLAGKKYGYVTPSEMIGGRYASKSAAITTSIVSCLFLIPYCAVQLAGVGYLLQGITGDVLPFTAGVVMATVMAILFSYTAGIRSVVWTDALQAVIMILTSTLVVLFVVQGLGGFGQFFTDLETNHPGALAVPGNGYFDFLTFLGLTLPWFFFSLSNPQVSQRLFMPASLKGLRQMLIGFLMFGFIYTFVSVLWGFSALQMFPDLQTADLATPRLLSSELVPPVLGVIVMVGIMAAAVSTIDSIMLTLSSMVSRDIYGNASKQPNDAKQLRVAKIIMPVIAVLAFVFAELQLNLIAVLSVAASSGLIVAVPAFFGTFFWKRGTAAGVVSSVSLGAALVLILELFGSKPLGLASGIWGLVVSSLIFIGVSLVTKAPVEKAEAFTNITKRAKEGNKRAVS</sequence>
<feature type="transmembrane region" description="Helical" evidence="14">
    <location>
        <begin position="45"/>
        <end position="68"/>
    </location>
</feature>
<reference evidence="15 16" key="1">
    <citation type="submission" date="2019-05" db="EMBL/GenBank/DDBJ databases">
        <title>Genomic analysis of Lentibacillus sp. NKC220-2.</title>
        <authorList>
            <person name="Oh Y.J."/>
        </authorList>
    </citation>
    <scope>NUCLEOTIDE SEQUENCE [LARGE SCALE GENOMIC DNA]</scope>
    <source>
        <strain evidence="15 16">NKC220-2</strain>
    </source>
</reference>
<keyword evidence="4" id="KW-1003">Cell membrane</keyword>
<keyword evidence="11" id="KW-0739">Sodium transport</keyword>
<dbReference type="InterPro" id="IPR050277">
    <property type="entry name" value="Sodium:Solute_Symporter"/>
</dbReference>
<feature type="transmembrane region" description="Helical" evidence="14">
    <location>
        <begin position="155"/>
        <end position="177"/>
    </location>
</feature>
<gene>
    <name evidence="15" type="ORF">FFL34_14865</name>
</gene>
<comment type="caution">
    <text evidence="15">The sequence shown here is derived from an EMBL/GenBank/DDBJ whole genome shotgun (WGS) entry which is preliminary data.</text>
</comment>
<dbReference type="GO" id="GO:0015293">
    <property type="term" value="F:symporter activity"/>
    <property type="evidence" value="ECO:0007669"/>
    <property type="project" value="UniProtKB-KW"/>
</dbReference>
<evidence type="ECO:0000313" key="15">
    <source>
        <dbReference type="EMBL" id="TMN23229.1"/>
    </source>
</evidence>
<organism evidence="15 16">
    <name type="scientific">Lentibacillus cibarius</name>
    <dbReference type="NCBI Taxonomy" id="2583219"/>
    <lineage>
        <taxon>Bacteria</taxon>
        <taxon>Bacillati</taxon>
        <taxon>Bacillota</taxon>
        <taxon>Bacilli</taxon>
        <taxon>Bacillales</taxon>
        <taxon>Bacillaceae</taxon>
        <taxon>Lentibacillus</taxon>
    </lineage>
</organism>
<evidence type="ECO:0000256" key="3">
    <source>
        <dbReference type="ARBA" id="ARBA00022448"/>
    </source>
</evidence>
<dbReference type="Gene3D" id="1.20.1730.10">
    <property type="entry name" value="Sodium/glucose cotransporter"/>
    <property type="match status" value="1"/>
</dbReference>
<keyword evidence="7 14" id="KW-1133">Transmembrane helix</keyword>
<dbReference type="Pfam" id="PF00474">
    <property type="entry name" value="SSF"/>
    <property type="match status" value="1"/>
</dbReference>
<evidence type="ECO:0000256" key="10">
    <source>
        <dbReference type="ARBA" id="ARBA00023136"/>
    </source>
</evidence>
<accession>A0A5S3QN69</accession>
<comment type="subcellular location">
    <subcellularLocation>
        <location evidence="1">Cell membrane</location>
        <topology evidence="1">Multi-pass membrane protein</topology>
    </subcellularLocation>
</comment>
<feature type="transmembrane region" description="Helical" evidence="14">
    <location>
        <begin position="189"/>
        <end position="211"/>
    </location>
</feature>
<evidence type="ECO:0000256" key="7">
    <source>
        <dbReference type="ARBA" id="ARBA00022989"/>
    </source>
</evidence>
<dbReference type="InterPro" id="IPR038377">
    <property type="entry name" value="Na/Glc_symporter_sf"/>
</dbReference>
<evidence type="ECO:0000256" key="8">
    <source>
        <dbReference type="ARBA" id="ARBA00023053"/>
    </source>
</evidence>
<feature type="transmembrane region" description="Helical" evidence="14">
    <location>
        <begin position="319"/>
        <end position="344"/>
    </location>
</feature>
<evidence type="ECO:0000313" key="16">
    <source>
        <dbReference type="Proteomes" id="UP000306980"/>
    </source>
</evidence>
<feature type="transmembrane region" description="Helical" evidence="14">
    <location>
        <begin position="446"/>
        <end position="466"/>
    </location>
</feature>
<feature type="transmembrane region" description="Helical" evidence="14">
    <location>
        <begin position="231"/>
        <end position="250"/>
    </location>
</feature>
<comment type="catalytic activity">
    <reaction evidence="12">
        <text>L-proline(in) + Na(+)(in) = L-proline(out) + Na(+)(out)</text>
        <dbReference type="Rhea" id="RHEA:28967"/>
        <dbReference type="ChEBI" id="CHEBI:29101"/>
        <dbReference type="ChEBI" id="CHEBI:60039"/>
    </reaction>
</comment>
<feature type="transmembrane region" description="Helical" evidence="14">
    <location>
        <begin position="271"/>
        <end position="291"/>
    </location>
</feature>
<name>A0A5S3QN69_9BACI</name>
<feature type="transmembrane region" description="Helical" evidence="14">
    <location>
        <begin position="121"/>
        <end position="143"/>
    </location>
</feature>
<evidence type="ECO:0000256" key="5">
    <source>
        <dbReference type="ARBA" id="ARBA00022692"/>
    </source>
</evidence>
<keyword evidence="5 14" id="KW-0812">Transmembrane</keyword>
<feature type="transmembrane region" description="Helical" evidence="14">
    <location>
        <begin position="389"/>
        <end position="414"/>
    </location>
</feature>
<dbReference type="EMBL" id="VCIA01000001">
    <property type="protein sequence ID" value="TMN23229.1"/>
    <property type="molecule type" value="Genomic_DNA"/>
</dbReference>
<evidence type="ECO:0000256" key="6">
    <source>
        <dbReference type="ARBA" id="ARBA00022847"/>
    </source>
</evidence>
<protein>
    <submittedName>
        <fullName evidence="15">Sodium:solute symporter family protein</fullName>
    </submittedName>
</protein>
<dbReference type="GO" id="GO:0005886">
    <property type="term" value="C:plasma membrane"/>
    <property type="evidence" value="ECO:0007669"/>
    <property type="project" value="UniProtKB-SubCell"/>
</dbReference>
<keyword evidence="3" id="KW-0813">Transport</keyword>
<evidence type="ECO:0000256" key="11">
    <source>
        <dbReference type="ARBA" id="ARBA00023201"/>
    </source>
</evidence>
<proteinExistence type="inferred from homology"/>
<keyword evidence="6" id="KW-0769">Symport</keyword>
<evidence type="ECO:0000256" key="14">
    <source>
        <dbReference type="SAM" id="Phobius"/>
    </source>
</evidence>
<evidence type="ECO:0000256" key="9">
    <source>
        <dbReference type="ARBA" id="ARBA00023065"/>
    </source>
</evidence>
<feature type="transmembrane region" description="Helical" evidence="14">
    <location>
        <begin position="80"/>
        <end position="100"/>
    </location>
</feature>
<feature type="transmembrane region" description="Helical" evidence="14">
    <location>
        <begin position="365"/>
        <end position="383"/>
    </location>
</feature>
<feature type="transmembrane region" description="Helical" evidence="14">
    <location>
        <begin position="6"/>
        <end position="24"/>
    </location>
</feature>
<dbReference type="PANTHER" id="PTHR48086:SF3">
    <property type="entry name" value="SODIUM_PROLINE SYMPORTER"/>
    <property type="match status" value="1"/>
</dbReference>
<evidence type="ECO:0000256" key="1">
    <source>
        <dbReference type="ARBA" id="ARBA00004651"/>
    </source>
</evidence>
<comment type="similarity">
    <text evidence="2 13">Belongs to the sodium:solute symporter (SSF) (TC 2.A.21) family.</text>
</comment>
<dbReference type="AlphaFoldDB" id="A0A5S3QN69"/>
<evidence type="ECO:0000256" key="13">
    <source>
        <dbReference type="RuleBase" id="RU362091"/>
    </source>
</evidence>
<evidence type="ECO:0000256" key="2">
    <source>
        <dbReference type="ARBA" id="ARBA00006434"/>
    </source>
</evidence>
<dbReference type="OrthoDB" id="9810181at2"/>
<evidence type="ECO:0000256" key="12">
    <source>
        <dbReference type="ARBA" id="ARBA00033708"/>
    </source>
</evidence>
<keyword evidence="10 14" id="KW-0472">Membrane</keyword>
<dbReference type="CDD" id="cd10322">
    <property type="entry name" value="SLC5sbd"/>
    <property type="match status" value="1"/>
</dbReference>
<dbReference type="PANTHER" id="PTHR48086">
    <property type="entry name" value="SODIUM/PROLINE SYMPORTER-RELATED"/>
    <property type="match status" value="1"/>
</dbReference>
<keyword evidence="9" id="KW-0406">Ion transport</keyword>